<dbReference type="InterPro" id="IPR051396">
    <property type="entry name" value="Bact_Antivir_Def_Nuclease"/>
</dbReference>
<organism evidence="2">
    <name type="scientific">Leptolyngbya boryana CZ1</name>
    <dbReference type="NCBI Taxonomy" id="3060204"/>
    <lineage>
        <taxon>Bacteria</taxon>
        <taxon>Bacillati</taxon>
        <taxon>Cyanobacteriota</taxon>
        <taxon>Cyanophyceae</taxon>
        <taxon>Leptolyngbyales</taxon>
        <taxon>Leptolyngbyaceae</taxon>
        <taxon>Leptolyngbya group</taxon>
        <taxon>Leptolyngbya</taxon>
    </lineage>
</organism>
<reference evidence="2" key="1">
    <citation type="journal article" date="2023" name="Plants (Basel)">
        <title>Genomic Analysis of Leptolyngbya boryana CZ1 Reveals Efficient Carbon Fixation Modules.</title>
        <authorList>
            <person name="Bai X."/>
            <person name="Wang H."/>
            <person name="Cheng W."/>
            <person name="Wang J."/>
            <person name="Ma M."/>
            <person name="Hu H."/>
            <person name="Song Z."/>
            <person name="Ma H."/>
            <person name="Fan Y."/>
            <person name="Du C."/>
            <person name="Xu J."/>
        </authorList>
    </citation>
    <scope>NUCLEOTIDE SEQUENCE</scope>
    <source>
        <strain evidence="2">CZ1</strain>
    </source>
</reference>
<reference evidence="2" key="2">
    <citation type="submission" date="2023-07" db="EMBL/GenBank/DDBJ databases">
        <authorList>
            <person name="Bai X.-H."/>
            <person name="Wang H.-H."/>
            <person name="Wang J."/>
            <person name="Ma M.-Y."/>
            <person name="Hu H.-H."/>
            <person name="Song Z.-L."/>
            <person name="Ma H.-G."/>
            <person name="Fan Y."/>
            <person name="Du C.-Y."/>
            <person name="Xu J.-C."/>
        </authorList>
    </citation>
    <scope>NUCLEOTIDE SEQUENCE</scope>
    <source>
        <strain evidence="2">CZ1</strain>
    </source>
</reference>
<name>A0AA97ASF8_LEPBY</name>
<dbReference type="RefSeq" id="WP_316428162.1">
    <property type="nucleotide sequence ID" value="NZ_CP130144.1"/>
</dbReference>
<evidence type="ECO:0000313" key="2">
    <source>
        <dbReference type="EMBL" id="WNZ47514.1"/>
    </source>
</evidence>
<dbReference type="GO" id="GO:0005524">
    <property type="term" value="F:ATP binding"/>
    <property type="evidence" value="ECO:0007669"/>
    <property type="project" value="InterPro"/>
</dbReference>
<dbReference type="EMBL" id="CP130144">
    <property type="protein sequence ID" value="WNZ47514.1"/>
    <property type="molecule type" value="Genomic_DNA"/>
</dbReference>
<dbReference type="SUPFAM" id="SSF52540">
    <property type="entry name" value="P-loop containing nucleoside triphosphate hydrolases"/>
    <property type="match status" value="1"/>
</dbReference>
<dbReference type="SMART" id="SM00382">
    <property type="entry name" value="AAA"/>
    <property type="match status" value="1"/>
</dbReference>
<proteinExistence type="predicted"/>
<sequence length="427" mass="48162">MKISKAEFINFRGLTTKGGTEEYRSVKVLDFDPNFNVIIGVNGIGKTSVLDALAIVLSRIISRVTPATDKVRRLMPSDIHLGSRFGATISVDLDFDGLDLSYSVRGNVSKDFHISRTLNGLEILGSSFDKGASQSRVNSPIAISYTVNRSSYRLPRKIMEVAIGRDAAYQGALKDKIIDYRSTVSWLLKSQALAHESPKDEYIFQTVQDAVKRFLPAFGELEADSDPPRLYIRKNGLTLGIEQLSDGERSFLSMIIDTARRLAIANPSSRNPLGEGKGVVLIDELELHLHPKWQRSSVVYLQKTFPGIQFITTTHSPFVIQTLRPGQLINLDPETYDEEYSEYSDQSIEDITEEVMGVEMPQKSERYKQMMEAAEQYFRILREEQASSPDEKEAIKRRLDELSIPFSDDPAYMALLKVERETYLGRD</sequence>
<protein>
    <submittedName>
        <fullName evidence="2">AAA family ATPase</fullName>
    </submittedName>
</protein>
<dbReference type="PANTHER" id="PTHR43581:SF2">
    <property type="entry name" value="EXCINUCLEASE ATPASE SUBUNIT"/>
    <property type="match status" value="1"/>
</dbReference>
<dbReference type="InterPro" id="IPR003593">
    <property type="entry name" value="AAA+_ATPase"/>
</dbReference>
<accession>A0AA97ASF8</accession>
<gene>
    <name evidence="2" type="ORF">Q2T42_06680</name>
</gene>
<dbReference type="AlphaFoldDB" id="A0AA97ASF8"/>
<dbReference type="Gene3D" id="3.40.50.300">
    <property type="entry name" value="P-loop containing nucleotide triphosphate hydrolases"/>
    <property type="match status" value="1"/>
</dbReference>
<dbReference type="InterPro" id="IPR003959">
    <property type="entry name" value="ATPase_AAA_core"/>
</dbReference>
<feature type="domain" description="AAA+ ATPase" evidence="1">
    <location>
        <begin position="32"/>
        <end position="334"/>
    </location>
</feature>
<dbReference type="InterPro" id="IPR027417">
    <property type="entry name" value="P-loop_NTPase"/>
</dbReference>
<dbReference type="Pfam" id="PF13304">
    <property type="entry name" value="AAA_21"/>
    <property type="match status" value="1"/>
</dbReference>
<dbReference type="PANTHER" id="PTHR43581">
    <property type="entry name" value="ATP/GTP PHOSPHATASE"/>
    <property type="match status" value="1"/>
</dbReference>
<evidence type="ECO:0000259" key="1">
    <source>
        <dbReference type="SMART" id="SM00382"/>
    </source>
</evidence>
<dbReference type="GO" id="GO:0016887">
    <property type="term" value="F:ATP hydrolysis activity"/>
    <property type="evidence" value="ECO:0007669"/>
    <property type="project" value="InterPro"/>
</dbReference>